<organism evidence="3 4">
    <name type="scientific">Nocardia cerradoensis</name>
    <dbReference type="NCBI Taxonomy" id="85688"/>
    <lineage>
        <taxon>Bacteria</taxon>
        <taxon>Bacillati</taxon>
        <taxon>Actinomycetota</taxon>
        <taxon>Actinomycetes</taxon>
        <taxon>Mycobacteriales</taxon>
        <taxon>Nocardiaceae</taxon>
        <taxon>Nocardia</taxon>
    </lineage>
</organism>
<dbReference type="PANTHER" id="PTHR43437:SF3">
    <property type="entry name" value="HYDROXYACYL-THIOESTER DEHYDRATASE TYPE 2, MITOCHONDRIAL"/>
    <property type="match status" value="1"/>
</dbReference>
<evidence type="ECO:0000313" key="3">
    <source>
        <dbReference type="EMBL" id="OXR41300.1"/>
    </source>
</evidence>
<proteinExistence type="inferred from homology"/>
<dbReference type="GO" id="GO:0019171">
    <property type="term" value="F:(3R)-hydroxyacyl-[acyl-carrier-protein] dehydratase activity"/>
    <property type="evidence" value="ECO:0007669"/>
    <property type="project" value="TreeGrafter"/>
</dbReference>
<dbReference type="SUPFAM" id="SSF54637">
    <property type="entry name" value="Thioesterase/thiol ester dehydrase-isomerase"/>
    <property type="match status" value="1"/>
</dbReference>
<evidence type="ECO:0000256" key="1">
    <source>
        <dbReference type="ARBA" id="ARBA00005254"/>
    </source>
</evidence>
<feature type="domain" description="MaoC-like" evidence="2">
    <location>
        <begin position="10"/>
        <end position="105"/>
    </location>
</feature>
<evidence type="ECO:0000313" key="4">
    <source>
        <dbReference type="Proteomes" id="UP000215506"/>
    </source>
</evidence>
<keyword evidence="4" id="KW-1185">Reference proteome</keyword>
<dbReference type="RefSeq" id="WP_094027725.1">
    <property type="nucleotide sequence ID" value="NZ_NGAF01000021.1"/>
</dbReference>
<dbReference type="Gene3D" id="3.10.129.10">
    <property type="entry name" value="Hotdog Thioesterase"/>
    <property type="match status" value="1"/>
</dbReference>
<dbReference type="InterPro" id="IPR050965">
    <property type="entry name" value="UPF0336/Enoyl-CoA_hydratase"/>
</dbReference>
<dbReference type="EMBL" id="NGAF01000021">
    <property type="protein sequence ID" value="OXR41300.1"/>
    <property type="molecule type" value="Genomic_DNA"/>
</dbReference>
<dbReference type="InterPro" id="IPR002539">
    <property type="entry name" value="MaoC-like_dom"/>
</dbReference>
<dbReference type="GO" id="GO:0006633">
    <property type="term" value="P:fatty acid biosynthetic process"/>
    <property type="evidence" value="ECO:0007669"/>
    <property type="project" value="TreeGrafter"/>
</dbReference>
<dbReference type="PANTHER" id="PTHR43437">
    <property type="entry name" value="HYDROXYACYL-THIOESTER DEHYDRATASE TYPE 2, MITOCHONDRIAL-RELATED"/>
    <property type="match status" value="1"/>
</dbReference>
<reference evidence="3 4" key="1">
    <citation type="submission" date="2017-07" db="EMBL/GenBank/DDBJ databases">
        <title>First draft Genome Sequence of Nocardia cerradoensis isolated from human infection.</title>
        <authorList>
            <person name="Carrasco G."/>
        </authorList>
    </citation>
    <scope>NUCLEOTIDE SEQUENCE [LARGE SCALE GENOMIC DNA]</scope>
    <source>
        <strain evidence="3 4">CNM20130759</strain>
    </source>
</reference>
<evidence type="ECO:0000259" key="2">
    <source>
        <dbReference type="Pfam" id="PF01575"/>
    </source>
</evidence>
<name>A0A231GXF4_9NOCA</name>
<dbReference type="InterPro" id="IPR029069">
    <property type="entry name" value="HotDog_dom_sf"/>
</dbReference>
<dbReference type="Proteomes" id="UP000215506">
    <property type="component" value="Unassembled WGS sequence"/>
</dbReference>
<dbReference type="Pfam" id="PF01575">
    <property type="entry name" value="MaoC_dehydratas"/>
    <property type="match status" value="1"/>
</dbReference>
<sequence>MTRTPVTLLPGAQLESRRIGPITQTDIVRFAGAGGDFNPLHHDPDYAIRAGLPGVISMGQMQAGMLAAWVSDLVHIEHLISYSVRFASPLRIGETIDLAGQVDSIDAATAIATLSLHAKSGERVVITGVAQVRITVSH</sequence>
<comment type="similarity">
    <text evidence="1">Belongs to the enoyl-CoA hydratase/isomerase family.</text>
</comment>
<protein>
    <recommendedName>
        <fullName evidence="2">MaoC-like domain-containing protein</fullName>
    </recommendedName>
</protein>
<accession>A0A231GXF4</accession>
<dbReference type="AlphaFoldDB" id="A0A231GXF4"/>
<gene>
    <name evidence="3" type="ORF">B7C42_06698</name>
</gene>
<comment type="caution">
    <text evidence="3">The sequence shown here is derived from an EMBL/GenBank/DDBJ whole genome shotgun (WGS) entry which is preliminary data.</text>
</comment>